<evidence type="ECO:0000313" key="2">
    <source>
        <dbReference type="EMBL" id="MCD9639859.1"/>
    </source>
</evidence>
<sequence>SSGGEEKRGRFHGRSGCFPATGKNDEDERGEGGRRRGGQEREKGLVSPTIPVVRVAAIFDGGVYGGNGHR</sequence>
<reference evidence="2 3" key="1">
    <citation type="journal article" date="2021" name="BMC Genomics">
        <title>Datura genome reveals duplications of psychoactive alkaloid biosynthetic genes and high mutation rate following tissue culture.</title>
        <authorList>
            <person name="Rajewski A."/>
            <person name="Carter-House D."/>
            <person name="Stajich J."/>
            <person name="Litt A."/>
        </authorList>
    </citation>
    <scope>NUCLEOTIDE SEQUENCE [LARGE SCALE GENOMIC DNA]</scope>
    <source>
        <strain evidence="2">AR-01</strain>
    </source>
</reference>
<proteinExistence type="predicted"/>
<feature type="non-terminal residue" evidence="2">
    <location>
        <position position="1"/>
    </location>
</feature>
<keyword evidence="3" id="KW-1185">Reference proteome</keyword>
<dbReference type="EMBL" id="JACEIK010003001">
    <property type="protein sequence ID" value="MCD9639859.1"/>
    <property type="molecule type" value="Genomic_DNA"/>
</dbReference>
<gene>
    <name evidence="2" type="ORF">HAX54_024771</name>
</gene>
<protein>
    <submittedName>
        <fullName evidence="2">Uncharacterized protein</fullName>
    </submittedName>
</protein>
<evidence type="ECO:0000313" key="3">
    <source>
        <dbReference type="Proteomes" id="UP000823775"/>
    </source>
</evidence>
<name>A0ABS8UZK5_DATST</name>
<comment type="caution">
    <text evidence="2">The sequence shown here is derived from an EMBL/GenBank/DDBJ whole genome shotgun (WGS) entry which is preliminary data.</text>
</comment>
<dbReference type="Proteomes" id="UP000823775">
    <property type="component" value="Unassembled WGS sequence"/>
</dbReference>
<evidence type="ECO:0000256" key="1">
    <source>
        <dbReference type="SAM" id="MobiDB-lite"/>
    </source>
</evidence>
<organism evidence="2 3">
    <name type="scientific">Datura stramonium</name>
    <name type="common">Jimsonweed</name>
    <name type="synonym">Common thornapple</name>
    <dbReference type="NCBI Taxonomy" id="4076"/>
    <lineage>
        <taxon>Eukaryota</taxon>
        <taxon>Viridiplantae</taxon>
        <taxon>Streptophyta</taxon>
        <taxon>Embryophyta</taxon>
        <taxon>Tracheophyta</taxon>
        <taxon>Spermatophyta</taxon>
        <taxon>Magnoliopsida</taxon>
        <taxon>eudicotyledons</taxon>
        <taxon>Gunneridae</taxon>
        <taxon>Pentapetalae</taxon>
        <taxon>asterids</taxon>
        <taxon>lamiids</taxon>
        <taxon>Solanales</taxon>
        <taxon>Solanaceae</taxon>
        <taxon>Solanoideae</taxon>
        <taxon>Datureae</taxon>
        <taxon>Datura</taxon>
    </lineage>
</organism>
<feature type="region of interest" description="Disordered" evidence="1">
    <location>
        <begin position="1"/>
        <end position="48"/>
    </location>
</feature>
<feature type="compositionally biased region" description="Basic and acidic residues" evidence="1">
    <location>
        <begin position="23"/>
        <end position="44"/>
    </location>
</feature>
<accession>A0ABS8UZK5</accession>